<dbReference type="Gene3D" id="1.10.274.20">
    <property type="entry name" value="Phenylalanine ammonia-lyase 1, domain 3"/>
    <property type="match status" value="1"/>
</dbReference>
<evidence type="ECO:0000313" key="6">
    <source>
        <dbReference type="Proteomes" id="UP000607653"/>
    </source>
</evidence>
<dbReference type="EMBL" id="DUZY01000006">
    <property type="protein sequence ID" value="DAD43585.1"/>
    <property type="molecule type" value="Genomic_DNA"/>
</dbReference>
<evidence type="ECO:0000256" key="4">
    <source>
        <dbReference type="ARBA" id="ARBA00023239"/>
    </source>
</evidence>
<protein>
    <submittedName>
        <fullName evidence="5">Uncharacterized protein</fullName>
    </submittedName>
</protein>
<gene>
    <name evidence="5" type="ORF">HUJ06_001815</name>
</gene>
<reference evidence="5 6" key="1">
    <citation type="journal article" date="2020" name="Mol. Biol. Evol.">
        <title>Distinct Expression and Methylation Patterns for Genes with Different Fates following a Single Whole-Genome Duplication in Flowering Plants.</title>
        <authorList>
            <person name="Shi T."/>
            <person name="Rahmani R.S."/>
            <person name="Gugger P.F."/>
            <person name="Wang M."/>
            <person name="Li H."/>
            <person name="Zhang Y."/>
            <person name="Li Z."/>
            <person name="Wang Q."/>
            <person name="Van de Peer Y."/>
            <person name="Marchal K."/>
            <person name="Chen J."/>
        </authorList>
    </citation>
    <scope>NUCLEOTIDE SEQUENCE [LARGE SCALE GENOMIC DNA]</scope>
    <source>
        <tissue evidence="5">Leaf</tissue>
    </source>
</reference>
<comment type="similarity">
    <text evidence="2">Belongs to the PAL/histidase family.</text>
</comment>
<name>A0A822ZJG9_NELNU</name>
<proteinExistence type="inferred from homology"/>
<evidence type="ECO:0000256" key="3">
    <source>
        <dbReference type="ARBA" id="ARBA00023051"/>
    </source>
</evidence>
<dbReference type="UniPathway" id="UPA00713">
    <property type="reaction ID" value="UER00725"/>
</dbReference>
<accession>A0A822ZJG9</accession>
<dbReference type="AlphaFoldDB" id="A0A822ZJG9"/>
<comment type="caution">
    <text evidence="5">The sequence shown here is derived from an EMBL/GenBank/DDBJ whole genome shotgun (WGS) entry which is preliminary data.</text>
</comment>
<dbReference type="PANTHER" id="PTHR10362">
    <property type="entry name" value="HISTIDINE AMMONIA-LYASE"/>
    <property type="match status" value="1"/>
</dbReference>
<evidence type="ECO:0000313" key="5">
    <source>
        <dbReference type="EMBL" id="DAD43585.1"/>
    </source>
</evidence>
<dbReference type="GO" id="GO:0009800">
    <property type="term" value="P:cinnamic acid biosynthetic process"/>
    <property type="evidence" value="ECO:0007669"/>
    <property type="project" value="UniProtKB-UniPathway"/>
</dbReference>
<sequence length="193" mass="22433">MREVVKHILDQVVRKTLYTAQDRSLFETRFCKKELLQVIEYLPVFSFLDDPTNPSYALLLQLREFLVEKALNQLPREEESTENGQGQEKFNNGDFSIPNRIKKCRTYLIYRFVGTEVGTELLSGTKKVNPGEHIVNSGFYLQRKVIIVRWVFMSFYAPTDSELMLGIGLSQIKSSDTRLSHFKVWTKLSLESK</sequence>
<evidence type="ECO:0000256" key="2">
    <source>
        <dbReference type="ARBA" id="ARBA00007238"/>
    </source>
</evidence>
<evidence type="ECO:0000256" key="1">
    <source>
        <dbReference type="ARBA" id="ARBA00005138"/>
    </source>
</evidence>
<keyword evidence="6" id="KW-1185">Reference proteome</keyword>
<dbReference type="InterPro" id="IPR008948">
    <property type="entry name" value="L-Aspartase-like"/>
</dbReference>
<dbReference type="SUPFAM" id="SSF48557">
    <property type="entry name" value="L-aspartase-like"/>
    <property type="match status" value="1"/>
</dbReference>
<organism evidence="5 6">
    <name type="scientific">Nelumbo nucifera</name>
    <name type="common">Sacred lotus</name>
    <dbReference type="NCBI Taxonomy" id="4432"/>
    <lineage>
        <taxon>Eukaryota</taxon>
        <taxon>Viridiplantae</taxon>
        <taxon>Streptophyta</taxon>
        <taxon>Embryophyta</taxon>
        <taxon>Tracheophyta</taxon>
        <taxon>Spermatophyta</taxon>
        <taxon>Magnoliopsida</taxon>
        <taxon>Proteales</taxon>
        <taxon>Nelumbonaceae</taxon>
        <taxon>Nelumbo</taxon>
    </lineage>
</organism>
<dbReference type="GO" id="GO:0016829">
    <property type="term" value="F:lyase activity"/>
    <property type="evidence" value="ECO:0007669"/>
    <property type="project" value="UniProtKB-KW"/>
</dbReference>
<comment type="pathway">
    <text evidence="1">Phenylpropanoid metabolism; trans-cinnamate biosynthesis; trans-cinnamate from L-phenylalanine: step 1/1.</text>
</comment>
<keyword evidence="3" id="KW-0587">Phenylpropanoid metabolism</keyword>
<dbReference type="InterPro" id="IPR023144">
    <property type="entry name" value="Phe_NH3-lyase_shielding_dom_sf"/>
</dbReference>
<dbReference type="Proteomes" id="UP000607653">
    <property type="component" value="Unassembled WGS sequence"/>
</dbReference>
<keyword evidence="4" id="KW-0456">Lyase</keyword>
<dbReference type="InterPro" id="IPR001106">
    <property type="entry name" value="Aromatic_Lyase"/>
</dbReference>